<protein>
    <submittedName>
        <fullName evidence="8">Iron-siderophore ABC transporter substrate-binding protein</fullName>
    </submittedName>
</protein>
<dbReference type="PANTHER" id="PTHR30532">
    <property type="entry name" value="IRON III DICITRATE-BINDING PERIPLASMIC PROTEIN"/>
    <property type="match status" value="1"/>
</dbReference>
<evidence type="ECO:0000259" key="7">
    <source>
        <dbReference type="PROSITE" id="PS50983"/>
    </source>
</evidence>
<evidence type="ECO:0000256" key="4">
    <source>
        <dbReference type="ARBA" id="ARBA00022496"/>
    </source>
</evidence>
<dbReference type="Proteomes" id="UP001169862">
    <property type="component" value="Unassembled WGS sequence"/>
</dbReference>
<dbReference type="GO" id="GO:1901678">
    <property type="term" value="P:iron coordination entity transport"/>
    <property type="evidence" value="ECO:0007669"/>
    <property type="project" value="UniProtKB-ARBA"/>
</dbReference>
<dbReference type="Gene3D" id="3.40.50.1980">
    <property type="entry name" value="Nitrogenase molybdenum iron protein domain"/>
    <property type="match status" value="2"/>
</dbReference>
<comment type="similarity">
    <text evidence="2">Belongs to the bacterial solute-binding protein 8 family.</text>
</comment>
<feature type="chain" id="PRO_5043914001" evidence="6">
    <location>
        <begin position="30"/>
        <end position="308"/>
    </location>
</feature>
<dbReference type="AlphaFoldDB" id="A0AAW7XGC6"/>
<evidence type="ECO:0000313" key="9">
    <source>
        <dbReference type="Proteomes" id="UP001169862"/>
    </source>
</evidence>
<dbReference type="InterPro" id="IPR002491">
    <property type="entry name" value="ABC_transptr_periplasmic_BD"/>
</dbReference>
<evidence type="ECO:0000313" key="8">
    <source>
        <dbReference type="EMBL" id="MDO6453476.1"/>
    </source>
</evidence>
<sequence>MLPVSRLIRSVSVVALTASALLSVSPVHADDERTLSTKFGDVTLSGDPQRVVVLEDVALDTALALGLKPVATLATRGGSGVPAYLQERVGDIKIVGSIREPNLEAVFAVKPDLIIASSNLDKSQYEKLSMMAPTVVPEIAVGTPWKESVAFFGKALNREEQTQQRLDAITQRMAELKGKLPENTVLSVVRWNPQGPIVMSDKLFAGQILAEVGLKSPAIAGELEGRPHSDILSLENLSQVDGDWLFLATLNSDGQAALETAKEQPAFKRLQAVANGKAVAVDGQIWSSGSGMIAADSVLDTLAEHLVP</sequence>
<gene>
    <name evidence="8" type="ORF">Q4490_07850</name>
</gene>
<dbReference type="InterPro" id="IPR051313">
    <property type="entry name" value="Bact_iron-sidero_bind"/>
</dbReference>
<dbReference type="SUPFAM" id="SSF53807">
    <property type="entry name" value="Helical backbone' metal receptor"/>
    <property type="match status" value="1"/>
</dbReference>
<evidence type="ECO:0000256" key="3">
    <source>
        <dbReference type="ARBA" id="ARBA00022448"/>
    </source>
</evidence>
<dbReference type="RefSeq" id="WP_303549748.1">
    <property type="nucleotide sequence ID" value="NZ_JAUOPG010000004.1"/>
</dbReference>
<evidence type="ECO:0000256" key="1">
    <source>
        <dbReference type="ARBA" id="ARBA00004196"/>
    </source>
</evidence>
<feature type="signal peptide" evidence="6">
    <location>
        <begin position="1"/>
        <end position="29"/>
    </location>
</feature>
<dbReference type="EMBL" id="JAUOPG010000004">
    <property type="protein sequence ID" value="MDO6453476.1"/>
    <property type="molecule type" value="Genomic_DNA"/>
</dbReference>
<evidence type="ECO:0000256" key="6">
    <source>
        <dbReference type="SAM" id="SignalP"/>
    </source>
</evidence>
<evidence type="ECO:0000256" key="2">
    <source>
        <dbReference type="ARBA" id="ARBA00008814"/>
    </source>
</evidence>
<evidence type="ECO:0000256" key="5">
    <source>
        <dbReference type="ARBA" id="ARBA00022729"/>
    </source>
</evidence>
<keyword evidence="4" id="KW-0410">Iron transport</keyword>
<comment type="caution">
    <text evidence="8">The sequence shown here is derived from an EMBL/GenBank/DDBJ whole genome shotgun (WGS) entry which is preliminary data.</text>
</comment>
<dbReference type="PROSITE" id="PS50983">
    <property type="entry name" value="FE_B12_PBP"/>
    <property type="match status" value="1"/>
</dbReference>
<dbReference type="PANTHER" id="PTHR30532:SF25">
    <property type="entry name" value="IRON(III) DICITRATE-BINDING PERIPLASMIC PROTEIN"/>
    <property type="match status" value="1"/>
</dbReference>
<keyword evidence="4" id="KW-0408">Iron</keyword>
<accession>A0AAW7XGC6</accession>
<dbReference type="GO" id="GO:0030288">
    <property type="term" value="C:outer membrane-bounded periplasmic space"/>
    <property type="evidence" value="ECO:0007669"/>
    <property type="project" value="TreeGrafter"/>
</dbReference>
<organism evidence="8 9">
    <name type="scientific">Neptunomonas phycophila</name>
    <dbReference type="NCBI Taxonomy" id="1572645"/>
    <lineage>
        <taxon>Bacteria</taxon>
        <taxon>Pseudomonadati</taxon>
        <taxon>Pseudomonadota</taxon>
        <taxon>Gammaproteobacteria</taxon>
        <taxon>Oceanospirillales</taxon>
        <taxon>Oceanospirillaceae</taxon>
        <taxon>Neptunomonas</taxon>
    </lineage>
</organism>
<proteinExistence type="inferred from homology"/>
<reference evidence="8" key="1">
    <citation type="submission" date="2023-07" db="EMBL/GenBank/DDBJ databases">
        <title>Genome content predicts the carbon catabolic preferences of heterotrophic bacteria.</title>
        <authorList>
            <person name="Gralka M."/>
        </authorList>
    </citation>
    <scope>NUCLEOTIDE SEQUENCE</scope>
    <source>
        <strain evidence="8">I2M16</strain>
    </source>
</reference>
<dbReference type="CDD" id="cd01146">
    <property type="entry name" value="FhuD"/>
    <property type="match status" value="1"/>
</dbReference>
<name>A0AAW7XGC6_9GAMM</name>
<feature type="domain" description="Fe/B12 periplasmic-binding" evidence="7">
    <location>
        <begin position="50"/>
        <end position="308"/>
    </location>
</feature>
<keyword evidence="3" id="KW-0813">Transport</keyword>
<keyword evidence="4" id="KW-0406">Ion transport</keyword>
<keyword evidence="5 6" id="KW-0732">Signal</keyword>
<comment type="subcellular location">
    <subcellularLocation>
        <location evidence="1">Cell envelope</location>
    </subcellularLocation>
</comment>
<dbReference type="Pfam" id="PF01497">
    <property type="entry name" value="Peripla_BP_2"/>
    <property type="match status" value="1"/>
</dbReference>